<accession>A0ABM8VKK7</accession>
<proteinExistence type="predicted"/>
<feature type="transmembrane region" description="Helical" evidence="1">
    <location>
        <begin position="75"/>
        <end position="94"/>
    </location>
</feature>
<keyword evidence="1" id="KW-1133">Transmembrane helix</keyword>
<evidence type="ECO:0000313" key="3">
    <source>
        <dbReference type="Proteomes" id="UP000730618"/>
    </source>
</evidence>
<name>A0ABM8VKK7_9BACL</name>
<gene>
    <name evidence="2" type="ORF">PAECIP111802_03936</name>
</gene>
<sequence>MIFLRRFTFWFAAASLCICLNKYGGNDDSNILLVGLNPVLNAIAYTEPMRHWIFDYGNVPHPENSASIGVRFPAYMLHLMSFVLIGAIIDLLILKLRTKRVSSSS</sequence>
<reference evidence="2 3" key="1">
    <citation type="submission" date="2021-06" db="EMBL/GenBank/DDBJ databases">
        <authorList>
            <person name="Criscuolo A."/>
        </authorList>
    </citation>
    <scope>NUCLEOTIDE SEQUENCE [LARGE SCALE GENOMIC DNA]</scope>
    <source>
        <strain evidence="3">CIP 111802</strain>
    </source>
</reference>
<keyword evidence="1" id="KW-0472">Membrane</keyword>
<dbReference type="EMBL" id="CAJVCE010000011">
    <property type="protein sequence ID" value="CAG7647284.1"/>
    <property type="molecule type" value="Genomic_DNA"/>
</dbReference>
<keyword evidence="1" id="KW-0812">Transmembrane</keyword>
<comment type="caution">
    <text evidence="2">The sequence shown here is derived from an EMBL/GenBank/DDBJ whole genome shotgun (WGS) entry which is preliminary data.</text>
</comment>
<evidence type="ECO:0000313" key="2">
    <source>
        <dbReference type="EMBL" id="CAG7647284.1"/>
    </source>
</evidence>
<evidence type="ECO:0000256" key="1">
    <source>
        <dbReference type="SAM" id="Phobius"/>
    </source>
</evidence>
<dbReference type="Proteomes" id="UP000730618">
    <property type="component" value="Unassembled WGS sequence"/>
</dbReference>
<organism evidence="2 3">
    <name type="scientific">Paenibacillus allorhizosphaerae</name>
    <dbReference type="NCBI Taxonomy" id="2849866"/>
    <lineage>
        <taxon>Bacteria</taxon>
        <taxon>Bacillati</taxon>
        <taxon>Bacillota</taxon>
        <taxon>Bacilli</taxon>
        <taxon>Bacillales</taxon>
        <taxon>Paenibacillaceae</taxon>
        <taxon>Paenibacillus</taxon>
    </lineage>
</organism>
<dbReference type="RefSeq" id="WP_218100231.1">
    <property type="nucleotide sequence ID" value="NZ_CAJVCE010000011.1"/>
</dbReference>
<keyword evidence="3" id="KW-1185">Reference proteome</keyword>
<protein>
    <submittedName>
        <fullName evidence="2">Uncharacterized protein</fullName>
    </submittedName>
</protein>